<dbReference type="RefSeq" id="WP_422918257.1">
    <property type="nucleotide sequence ID" value="NZ_JAMZEJ010000001.1"/>
</dbReference>
<dbReference type="EMBL" id="JAMZEJ010000001">
    <property type="protein sequence ID" value="MCQ8239521.1"/>
    <property type="molecule type" value="Genomic_DNA"/>
</dbReference>
<protein>
    <submittedName>
        <fullName evidence="2">MBL fold metallo-hydrolase</fullName>
    </submittedName>
</protein>
<gene>
    <name evidence="2" type="ORF">NFI88_01525</name>
</gene>
<accession>A0ABT1VT50</accession>
<dbReference type="InterPro" id="IPR050855">
    <property type="entry name" value="NDM-1-like"/>
</dbReference>
<evidence type="ECO:0000259" key="1">
    <source>
        <dbReference type="SMART" id="SM00849"/>
    </source>
</evidence>
<evidence type="ECO:0000313" key="2">
    <source>
        <dbReference type="EMBL" id="MCQ8239521.1"/>
    </source>
</evidence>
<dbReference type="PANTHER" id="PTHR42951">
    <property type="entry name" value="METALLO-BETA-LACTAMASE DOMAIN-CONTAINING"/>
    <property type="match status" value="1"/>
</dbReference>
<dbReference type="SMART" id="SM00849">
    <property type="entry name" value="Lactamase_B"/>
    <property type="match status" value="1"/>
</dbReference>
<dbReference type="Proteomes" id="UP001524547">
    <property type="component" value="Unassembled WGS sequence"/>
</dbReference>
<dbReference type="Gene3D" id="3.60.15.10">
    <property type="entry name" value="Ribonuclease Z/Hydroxyacylglutathione hydrolase-like"/>
    <property type="match status" value="1"/>
</dbReference>
<dbReference type="InterPro" id="IPR001279">
    <property type="entry name" value="Metallo-B-lactamas"/>
</dbReference>
<dbReference type="SUPFAM" id="SSF56281">
    <property type="entry name" value="Metallo-hydrolase/oxidoreductase"/>
    <property type="match status" value="1"/>
</dbReference>
<name>A0ABT1VT50_9PROT</name>
<keyword evidence="3" id="KW-1185">Reference proteome</keyword>
<dbReference type="PANTHER" id="PTHR42951:SF17">
    <property type="entry name" value="METALLO-BETA-LACTAMASE DOMAIN-CONTAINING PROTEIN"/>
    <property type="match status" value="1"/>
</dbReference>
<dbReference type="CDD" id="cd07721">
    <property type="entry name" value="yflN-like_MBL-fold"/>
    <property type="match status" value="1"/>
</dbReference>
<feature type="domain" description="Metallo-beta-lactamase" evidence="1">
    <location>
        <begin position="35"/>
        <end position="245"/>
    </location>
</feature>
<evidence type="ECO:0000313" key="3">
    <source>
        <dbReference type="Proteomes" id="UP001524547"/>
    </source>
</evidence>
<reference evidence="2 3" key="1">
    <citation type="submission" date="2022-06" db="EMBL/GenBank/DDBJ databases">
        <title>Rhizosaccharibacter gen. nov. sp. nov. KSS12, endophytic bacteria isolated from sugarcane.</title>
        <authorList>
            <person name="Pitiwittayakul N."/>
        </authorList>
    </citation>
    <scope>NUCLEOTIDE SEQUENCE [LARGE SCALE GENOMIC DNA]</scope>
    <source>
        <strain evidence="2 3">KSS12</strain>
    </source>
</reference>
<comment type="caution">
    <text evidence="2">The sequence shown here is derived from an EMBL/GenBank/DDBJ whole genome shotgun (WGS) entry which is preliminary data.</text>
</comment>
<dbReference type="Pfam" id="PF00753">
    <property type="entry name" value="Lactamase_B"/>
    <property type="match status" value="1"/>
</dbReference>
<organism evidence="2 3">
    <name type="scientific">Rhizosaccharibacter radicis</name>
    <dbReference type="NCBI Taxonomy" id="2782605"/>
    <lineage>
        <taxon>Bacteria</taxon>
        <taxon>Pseudomonadati</taxon>
        <taxon>Pseudomonadota</taxon>
        <taxon>Alphaproteobacteria</taxon>
        <taxon>Acetobacterales</taxon>
        <taxon>Acetobacteraceae</taxon>
        <taxon>Rhizosaccharibacter</taxon>
    </lineage>
</organism>
<sequence>MAQQVPIDPDALHGTEGADGTVAVAPDLSCRRTMIANVLFLGVPHRPGWVLVDAGVTGSAHAIEAAAARRFGEGVPPAAILLTHGHFDHVGALHSLLERWDVPVYAHPLEMPYLDGSASYPPADPGAGGGLMTLLAPLFPRSPVDVRRWLRPLPPDNSVPGLSDWQVIHTPGHSVGHVSFWRERDGCLVAGDAFTTTAPESAYATATQEPELHGPPRYFTHDWQAAHDSVRRLAALQPEVVVTGHGRPMHGQTMRTALHGLADRFEILAVPEGGRYVNDPQRAEDGSAYRRRG</sequence>
<proteinExistence type="predicted"/>
<dbReference type="InterPro" id="IPR036866">
    <property type="entry name" value="RibonucZ/Hydroxyglut_hydro"/>
</dbReference>